<feature type="region of interest" description="Disordered" evidence="4">
    <location>
        <begin position="46"/>
        <end position="67"/>
    </location>
</feature>
<dbReference type="InterPro" id="IPR008979">
    <property type="entry name" value="Galactose-bd-like_sf"/>
</dbReference>
<sequence length="1122" mass="118412">MERNIMKSHDSDAPDAPRDAGASRRQFLVLGGGTLGALGLSATGLPSASAAPAKGTPAASSRTVTPRGLRAAAMTDPVGIDVPRPTLSWELALPAGAAPVAEPVRQKAYQIQVATSSQAFDHGRPDLWDSGRVTGADTFAIPYGGKPVPARTRAYWRVRVWDEHAGASAWSTPALWETGLLDAEDWTARWIGNSQWEQPYGITAPLTAPQTARYVQITVSDLGRPASALDDTVNWKPQLQISEITVLDSARPGVDLARGAAVTANDSLTVPGQWAPEYLTDGKLTSREAPYGYQSTVRGDTDISDDPVTLTLDLGASVSFDSVVVYQRWDAPSQWGMTPDYPRSLTVSVADDPAGPFTLAGTVKKDDKPYPPSSMHQAPAALPLFAKDFSVEGAVDRARLYISAAGIHAASVNGRAATSAVLEPPNTNALVEIPYATYDVTDLLHTGANTVGVEIGNGIWDIFNTLDNPSRYIKATAAFGPPRLIAQLEIRYKGGRTQTVATDSSWLTTLGPTTFSNWYGGEDFDARRVQHGWDRPGADRGSWDKASAAGPPAPGTALVGRTAPPVQIVDVHPAVAVTSPSDGVYVIDFGVNSAGWQQLRMRGPAGTTVKMLPGEKLTAAGAVDQSTTGTPIYDSYVMAGTGEEIWQPRFVYHGFRYVEVQGLPAAPALADAKTLVLRTANAAAGSFTSSDTLLNSIHTIIDRSVQSNMYSVFTDCPHREKLGWLDQTGLALGAATRTYDIEAYGRKLVRDMVQAQAADGMVPTTAPEIALFAGAYRYDANWGGSVVLVPWALYRAYGDLPTLRSTYPAMKRYLAYLTGLTTGNLLDGGLGDWETVETTTTPTMLVQSYAYRRLAGTLATIAGVLGEKADARRYQALADAITTAFNAAYFNASGATYATGSQTANALALDAGFVPAAHRDAVLSTLIASVRAAGNHLGTGEVGLPAALRVLADAGRHDVIWDIASQTTYPSYGHMVATGSTSLAESWGGMGTSSSQNHWMLGALEEWFTAGLGGITQTPGSVAFGDLSIAPAVVGDLTSVDSTYRTPQGTVGSSWKRSGTSLALTASVPPNTTATLSVPLAPAGGSHAEVTAPAGAALLRRDTATAVYRIGTGTWRFTARPR</sequence>
<feature type="region of interest" description="Disordered" evidence="4">
    <location>
        <begin position="1"/>
        <end position="20"/>
    </location>
</feature>
<dbReference type="PANTHER" id="PTHR33307">
    <property type="entry name" value="ALPHA-RHAMNOSIDASE (EUROFUNG)"/>
    <property type="match status" value="1"/>
</dbReference>
<evidence type="ECO:0000259" key="5">
    <source>
        <dbReference type="Pfam" id="PF05592"/>
    </source>
</evidence>
<feature type="compositionally biased region" description="Low complexity" evidence="4">
    <location>
        <begin position="46"/>
        <end position="61"/>
    </location>
</feature>
<dbReference type="InterPro" id="IPR013783">
    <property type="entry name" value="Ig-like_fold"/>
</dbReference>
<dbReference type="AlphaFoldDB" id="A0A7U3UME6"/>
<dbReference type="Gene3D" id="2.60.120.260">
    <property type="entry name" value="Galactose-binding domain-like"/>
    <property type="match status" value="2"/>
</dbReference>
<proteinExistence type="predicted"/>
<dbReference type="EMBL" id="AP018365">
    <property type="protein sequence ID" value="BBA95245.1"/>
    <property type="molecule type" value="Genomic_DNA"/>
</dbReference>
<evidence type="ECO:0000313" key="10">
    <source>
        <dbReference type="Proteomes" id="UP000595703"/>
    </source>
</evidence>
<dbReference type="InterPro" id="IPR013737">
    <property type="entry name" value="Bac_rhamnosid_N"/>
</dbReference>
<evidence type="ECO:0000256" key="2">
    <source>
        <dbReference type="ARBA" id="ARBA00012652"/>
    </source>
</evidence>
<comment type="catalytic activity">
    <reaction evidence="1">
        <text>Hydrolysis of terminal non-reducing alpha-L-rhamnose residues in alpha-L-rhamnosides.</text>
        <dbReference type="EC" id="3.2.1.40"/>
    </reaction>
</comment>
<organism evidence="9 10">
    <name type="scientific">Actinacidiphila reveromycinica</name>
    <dbReference type="NCBI Taxonomy" id="659352"/>
    <lineage>
        <taxon>Bacteria</taxon>
        <taxon>Bacillati</taxon>
        <taxon>Actinomycetota</taxon>
        <taxon>Actinomycetes</taxon>
        <taxon>Kitasatosporales</taxon>
        <taxon>Streptomycetaceae</taxon>
        <taxon>Actinacidiphila</taxon>
    </lineage>
</organism>
<dbReference type="PANTHER" id="PTHR33307:SF11">
    <property type="entry name" value="ALPHA-L-RHAMNOSIDASE"/>
    <property type="match status" value="1"/>
</dbReference>
<dbReference type="PIRSF" id="PIRSF010631">
    <property type="entry name" value="A-rhamnsds"/>
    <property type="match status" value="1"/>
</dbReference>
<dbReference type="PROSITE" id="PS51318">
    <property type="entry name" value="TAT"/>
    <property type="match status" value="1"/>
</dbReference>
<reference evidence="9 10" key="4">
    <citation type="journal article" date="2020" name="Sci. Rep.">
        <title>beta-carboline chemical signals induce reveromycin production through a LuxR family regulator in Streptomyces sp. SN-593.</title>
        <authorList>
            <person name="Panthee S."/>
            <person name="Kito N."/>
            <person name="Hayashi T."/>
            <person name="Shimizu T."/>
            <person name="Ishikawa J."/>
            <person name="Hamamoto H."/>
            <person name="Osada H."/>
            <person name="Takahashi S."/>
        </authorList>
    </citation>
    <scope>NUCLEOTIDE SEQUENCE [LARGE SCALE GENOMIC DNA]</scope>
    <source>
        <strain evidence="9 10">SN-593</strain>
    </source>
</reference>
<dbReference type="SUPFAM" id="SSF49785">
    <property type="entry name" value="Galactose-binding domain-like"/>
    <property type="match status" value="1"/>
</dbReference>
<dbReference type="InterPro" id="IPR008902">
    <property type="entry name" value="Rhamnosid_concanavalin"/>
</dbReference>
<reference evidence="9 10" key="1">
    <citation type="journal article" date="2010" name="J. Bacteriol.">
        <title>Biochemical characterization of a novel indole prenyltransferase from Streptomyces sp. SN-593.</title>
        <authorList>
            <person name="Takahashi S."/>
            <person name="Takagi H."/>
            <person name="Toyoda A."/>
            <person name="Uramoto M."/>
            <person name="Nogawa T."/>
            <person name="Ueki M."/>
            <person name="Sakaki Y."/>
            <person name="Osada H."/>
        </authorList>
    </citation>
    <scope>NUCLEOTIDE SEQUENCE [LARGE SCALE GENOMIC DNA]</scope>
    <source>
        <strain evidence="9 10">SN-593</strain>
    </source>
</reference>
<dbReference type="EC" id="3.2.1.40" evidence="2"/>
<keyword evidence="3" id="KW-0378">Hydrolase</keyword>
<name>A0A7U3UME6_9ACTN</name>
<evidence type="ECO:0000256" key="1">
    <source>
        <dbReference type="ARBA" id="ARBA00001445"/>
    </source>
</evidence>
<feature type="domain" description="Alpha-L-rhamnosidase six-hairpin glycosidase" evidence="7">
    <location>
        <begin position="684"/>
        <end position="1010"/>
    </location>
</feature>
<dbReference type="InterPro" id="IPR035396">
    <property type="entry name" value="Bac_rhamnosid6H"/>
</dbReference>
<feature type="region of interest" description="Disordered" evidence="4">
    <location>
        <begin position="532"/>
        <end position="560"/>
    </location>
</feature>
<dbReference type="Proteomes" id="UP000595703">
    <property type="component" value="Chromosome"/>
</dbReference>
<dbReference type="Pfam" id="PF05592">
    <property type="entry name" value="Bac_rhamnosid"/>
    <property type="match status" value="1"/>
</dbReference>
<accession>A0A7U3UME6</accession>
<dbReference type="InterPro" id="IPR012341">
    <property type="entry name" value="6hp_glycosidase-like_sf"/>
</dbReference>
<evidence type="ECO:0000256" key="3">
    <source>
        <dbReference type="ARBA" id="ARBA00022801"/>
    </source>
</evidence>
<gene>
    <name evidence="9" type="ORF">RVR_28</name>
</gene>
<dbReference type="GO" id="GO:0005975">
    <property type="term" value="P:carbohydrate metabolic process"/>
    <property type="evidence" value="ECO:0007669"/>
    <property type="project" value="InterPro"/>
</dbReference>
<feature type="domain" description="Alpha-L-rhamnosidase C-terminal" evidence="8">
    <location>
        <begin position="1016"/>
        <end position="1084"/>
    </location>
</feature>
<dbReference type="InterPro" id="IPR016007">
    <property type="entry name" value="Alpha_rhamnosid"/>
</dbReference>
<dbReference type="InterPro" id="IPR006311">
    <property type="entry name" value="TAT_signal"/>
</dbReference>
<reference evidence="9 10" key="3">
    <citation type="journal article" date="2011" name="Nat. Chem. Biol.">
        <title>Reveromycin A biosynthesis uses RevG and RevJ for stereospecific spiroacetal formation.</title>
        <authorList>
            <person name="Takahashi S."/>
            <person name="Toyoda A."/>
            <person name="Sekiyama Y."/>
            <person name="Takagi H."/>
            <person name="Nogawa T."/>
            <person name="Uramoto M."/>
            <person name="Suzuki R."/>
            <person name="Koshino H."/>
            <person name="Kumano T."/>
            <person name="Panthee S."/>
            <person name="Dairi T."/>
            <person name="Ishikawa J."/>
            <person name="Ikeda H."/>
            <person name="Sakaki Y."/>
            <person name="Osada H."/>
        </authorList>
    </citation>
    <scope>NUCLEOTIDE SEQUENCE [LARGE SCALE GENOMIC DNA]</scope>
    <source>
        <strain evidence="9 10">SN-593</strain>
    </source>
</reference>
<dbReference type="Pfam" id="PF08531">
    <property type="entry name" value="Bac_rhamnosid_N"/>
    <property type="match status" value="1"/>
</dbReference>
<dbReference type="Gene3D" id="2.60.420.10">
    <property type="entry name" value="Maltose phosphorylase, domain 3"/>
    <property type="match status" value="1"/>
</dbReference>
<evidence type="ECO:0000256" key="4">
    <source>
        <dbReference type="SAM" id="MobiDB-lite"/>
    </source>
</evidence>
<dbReference type="Pfam" id="PF17390">
    <property type="entry name" value="Bac_rhamnosid_C"/>
    <property type="match status" value="1"/>
</dbReference>
<dbReference type="InterPro" id="IPR035398">
    <property type="entry name" value="Bac_rhamnosid_C"/>
</dbReference>
<protein>
    <recommendedName>
        <fullName evidence="2">alpha-L-rhamnosidase</fullName>
        <ecNumber evidence="2">3.2.1.40</ecNumber>
    </recommendedName>
</protein>
<evidence type="ECO:0000313" key="9">
    <source>
        <dbReference type="EMBL" id="BBA95245.1"/>
    </source>
</evidence>
<dbReference type="SUPFAM" id="SSF48208">
    <property type="entry name" value="Six-hairpin glycosidases"/>
    <property type="match status" value="1"/>
</dbReference>
<feature type="domain" description="Bacterial alpha-L-rhamnosidase N-terminal" evidence="6">
    <location>
        <begin position="394"/>
        <end position="569"/>
    </location>
</feature>
<feature type="domain" description="Alpha-L-rhamnosidase concanavalin-like" evidence="5">
    <location>
        <begin position="581"/>
        <end position="673"/>
    </location>
</feature>
<dbReference type="KEGG" id="arev:RVR_28"/>
<feature type="compositionally biased region" description="Basic and acidic residues" evidence="4">
    <location>
        <begin position="532"/>
        <end position="543"/>
    </location>
</feature>
<dbReference type="Pfam" id="PF17389">
    <property type="entry name" value="Bac_rhamnosid6H"/>
    <property type="match status" value="1"/>
</dbReference>
<dbReference type="InterPro" id="IPR008928">
    <property type="entry name" value="6-hairpin_glycosidase_sf"/>
</dbReference>
<evidence type="ECO:0000259" key="8">
    <source>
        <dbReference type="Pfam" id="PF17390"/>
    </source>
</evidence>
<dbReference type="Gene3D" id="1.50.10.10">
    <property type="match status" value="1"/>
</dbReference>
<evidence type="ECO:0000259" key="7">
    <source>
        <dbReference type="Pfam" id="PF17389"/>
    </source>
</evidence>
<evidence type="ECO:0000259" key="6">
    <source>
        <dbReference type="Pfam" id="PF08531"/>
    </source>
</evidence>
<dbReference type="GO" id="GO:0030596">
    <property type="term" value="F:alpha-L-rhamnosidase activity"/>
    <property type="evidence" value="ECO:0007669"/>
    <property type="project" value="UniProtKB-EC"/>
</dbReference>
<reference evidence="9 10" key="2">
    <citation type="journal article" date="2011" name="J. Antibiot.">
        <title>Furaquinocins I and J: novel polyketide isoprenoid hybrid compounds from Streptomyces reveromyceticus SN-593.</title>
        <authorList>
            <person name="Panthee S."/>
            <person name="Takahashi S."/>
            <person name="Takagi H."/>
            <person name="Nogawa T."/>
            <person name="Oowada E."/>
            <person name="Uramoto M."/>
            <person name="Osada H."/>
        </authorList>
    </citation>
    <scope>NUCLEOTIDE SEQUENCE [LARGE SCALE GENOMIC DNA]</scope>
    <source>
        <strain evidence="9 10">SN-593</strain>
    </source>
</reference>
<dbReference type="Gene3D" id="2.60.40.10">
    <property type="entry name" value="Immunoglobulins"/>
    <property type="match status" value="1"/>
</dbReference>
<keyword evidence="10" id="KW-1185">Reference proteome</keyword>
<dbReference type="Pfam" id="PF25788">
    <property type="entry name" value="Ig_Rha78A_N"/>
    <property type="match status" value="1"/>
</dbReference>